<feature type="compositionally biased region" description="Basic and acidic residues" evidence="1">
    <location>
        <begin position="144"/>
        <end position="153"/>
    </location>
</feature>
<feature type="region of interest" description="Disordered" evidence="1">
    <location>
        <begin position="328"/>
        <end position="370"/>
    </location>
</feature>
<sequence length="370" mass="40662">MPSNIAIIRKQTSLLYHSVSDEVKQQVAEFIEEAKKKKKKEWEEAKGTRVADHQVYINRLPGVLTEFFDKLQRLTGLVFTVLMGSSTPAMGGQIDVQSFHVGVTEIGNQFDLAYPEFNSGIMRPWKEFVKKKEVFGVRSQQPTREPEPWKESSDGQVSQTSDTSDDILFPLSEPLTSFFDDDDPTLKMLPSYPSHLTSASMDLDLDDASSMLSVEGYHKFLRTYMAPQAIPTPLYPTHGPTLASAESHLLPLSEPTSAKDLREAAPVMMDLITEDNSADSHLHLANSHLQPLSESTSVETVPTMMDLITENNSVYSCLHPQSLSKSTSAEAAPFDSTSIEATPFESTSAEAVPSGCTSAEAAPLIGSRSK</sequence>
<dbReference type="Proteomes" id="UP001195769">
    <property type="component" value="Unassembled WGS sequence"/>
</dbReference>
<keyword evidence="3" id="KW-1185">Reference proteome</keyword>
<dbReference type="AlphaFoldDB" id="A0AAD4EC38"/>
<accession>A0AAD4EC38</accession>
<feature type="compositionally biased region" description="Polar residues" evidence="1">
    <location>
        <begin position="328"/>
        <end position="349"/>
    </location>
</feature>
<comment type="caution">
    <text evidence="2">The sequence shown here is derived from an EMBL/GenBank/DDBJ whole genome shotgun (WGS) entry which is preliminary data.</text>
</comment>
<proteinExistence type="predicted"/>
<gene>
    <name evidence="2" type="ORF">F5891DRAFT_1185571</name>
</gene>
<dbReference type="RefSeq" id="XP_041229000.1">
    <property type="nucleotide sequence ID" value="XM_041366565.1"/>
</dbReference>
<organism evidence="2 3">
    <name type="scientific">Suillus fuscotomentosus</name>
    <dbReference type="NCBI Taxonomy" id="1912939"/>
    <lineage>
        <taxon>Eukaryota</taxon>
        <taxon>Fungi</taxon>
        <taxon>Dikarya</taxon>
        <taxon>Basidiomycota</taxon>
        <taxon>Agaricomycotina</taxon>
        <taxon>Agaricomycetes</taxon>
        <taxon>Agaricomycetidae</taxon>
        <taxon>Boletales</taxon>
        <taxon>Suillineae</taxon>
        <taxon>Suillaceae</taxon>
        <taxon>Suillus</taxon>
    </lineage>
</organism>
<dbReference type="EMBL" id="JABBWK010000013">
    <property type="protein sequence ID" value="KAG1903425.1"/>
    <property type="molecule type" value="Genomic_DNA"/>
</dbReference>
<feature type="region of interest" description="Disordered" evidence="1">
    <location>
        <begin position="136"/>
        <end position="163"/>
    </location>
</feature>
<evidence type="ECO:0000313" key="2">
    <source>
        <dbReference type="EMBL" id="KAG1903425.1"/>
    </source>
</evidence>
<name>A0AAD4EC38_9AGAM</name>
<reference evidence="2" key="1">
    <citation type="journal article" date="2020" name="New Phytol.">
        <title>Comparative genomics reveals dynamic genome evolution in host specialist ectomycorrhizal fungi.</title>
        <authorList>
            <person name="Lofgren L.A."/>
            <person name="Nguyen N.H."/>
            <person name="Vilgalys R."/>
            <person name="Ruytinx J."/>
            <person name="Liao H.L."/>
            <person name="Branco S."/>
            <person name="Kuo A."/>
            <person name="LaButti K."/>
            <person name="Lipzen A."/>
            <person name="Andreopoulos W."/>
            <person name="Pangilinan J."/>
            <person name="Riley R."/>
            <person name="Hundley H."/>
            <person name="Na H."/>
            <person name="Barry K."/>
            <person name="Grigoriev I.V."/>
            <person name="Stajich J.E."/>
            <person name="Kennedy P.G."/>
        </authorList>
    </citation>
    <scope>NUCLEOTIDE SEQUENCE</scope>
    <source>
        <strain evidence="2">FC203</strain>
    </source>
</reference>
<dbReference type="GeneID" id="64660863"/>
<protein>
    <submittedName>
        <fullName evidence="2">Uncharacterized protein</fullName>
    </submittedName>
</protein>
<evidence type="ECO:0000256" key="1">
    <source>
        <dbReference type="SAM" id="MobiDB-lite"/>
    </source>
</evidence>
<evidence type="ECO:0000313" key="3">
    <source>
        <dbReference type="Proteomes" id="UP001195769"/>
    </source>
</evidence>